<dbReference type="InterPro" id="IPR050642">
    <property type="entry name" value="PDH_E1_Alpha_Subunit"/>
</dbReference>
<evidence type="ECO:0000256" key="2">
    <source>
        <dbReference type="ARBA" id="ARBA00023002"/>
    </source>
</evidence>
<sequence length="334" mass="35815">MTLPNDSPLARYRTMRRIRTFEERVGELFLKGESAGSMLHLSIGEEGVVGLTDHMADGDTFTTHHRGHGIFLARGADPMRMLAEIGGREVGYCRGKGGSMHIADRGLGHLGANAIVGGGIPHVVGAGITARNSGSRAISVAFFGDGAMGQGILYEAMNMAALWKLPVVFCCINNQYGMGTRVDRSAGRQDFPARAEAFGLRAARADGSDVEAVYDAAQAIIDGARDGQAGFMEIDAYRFHGHARMDKSPYRTAEEEAEGRARDPLSTARRALDDDALLDTIDAEAEAEMDAAMNGAIAAEVPANDTMFEDVYAPSTPAPRPQRARLTDILEERA</sequence>
<dbReference type="STRING" id="1244108.SAMN05444004_11398"/>
<reference evidence="9" key="1">
    <citation type="submission" date="2016-10" db="EMBL/GenBank/DDBJ databases">
        <authorList>
            <person name="Varghese N."/>
            <person name="Submissions S."/>
        </authorList>
    </citation>
    <scope>NUCLEOTIDE SEQUENCE [LARGE SCALE GENOMIC DNA]</scope>
    <source>
        <strain evidence="9">DSM 100420</strain>
    </source>
</reference>
<protein>
    <submittedName>
        <fullName evidence="8">Pyruvate dehydrogenase E1 component alpha subunit</fullName>
    </submittedName>
</protein>
<dbReference type="GO" id="GO:0004739">
    <property type="term" value="F:pyruvate dehydrogenase (acetyl-transferring) activity"/>
    <property type="evidence" value="ECO:0007669"/>
    <property type="project" value="UniProtKB-EC"/>
</dbReference>
<keyword evidence="3" id="KW-0786">Thiamine pyrophosphate</keyword>
<comment type="catalytic activity">
    <reaction evidence="5">
        <text>N(6)-[(R)-lipoyl]-L-lysyl-[protein] + pyruvate + H(+) = N(6)-[(R)-S(8)-acetyldihydrolipoyl]-L-lysyl-[protein] + CO2</text>
        <dbReference type="Rhea" id="RHEA:19189"/>
        <dbReference type="Rhea" id="RHEA-COMP:10474"/>
        <dbReference type="Rhea" id="RHEA-COMP:10478"/>
        <dbReference type="ChEBI" id="CHEBI:15361"/>
        <dbReference type="ChEBI" id="CHEBI:15378"/>
        <dbReference type="ChEBI" id="CHEBI:16526"/>
        <dbReference type="ChEBI" id="CHEBI:83099"/>
        <dbReference type="ChEBI" id="CHEBI:83111"/>
        <dbReference type="EC" id="1.2.4.1"/>
    </reaction>
</comment>
<dbReference type="AlphaFoldDB" id="A0A1H3SU05"/>
<organism evidence="8 9">
    <name type="scientific">Jannaschia faecimaris</name>
    <dbReference type="NCBI Taxonomy" id="1244108"/>
    <lineage>
        <taxon>Bacteria</taxon>
        <taxon>Pseudomonadati</taxon>
        <taxon>Pseudomonadota</taxon>
        <taxon>Alphaproteobacteria</taxon>
        <taxon>Rhodobacterales</taxon>
        <taxon>Roseobacteraceae</taxon>
        <taxon>Jannaschia</taxon>
    </lineage>
</organism>
<proteinExistence type="predicted"/>
<feature type="domain" description="Dehydrogenase E1 component" evidence="7">
    <location>
        <begin position="14"/>
        <end position="296"/>
    </location>
</feature>
<evidence type="ECO:0000313" key="8">
    <source>
        <dbReference type="EMBL" id="SDZ41177.1"/>
    </source>
</evidence>
<dbReference type="EMBL" id="FNPX01000013">
    <property type="protein sequence ID" value="SDZ41177.1"/>
    <property type="molecule type" value="Genomic_DNA"/>
</dbReference>
<dbReference type="Gene3D" id="3.40.50.970">
    <property type="match status" value="1"/>
</dbReference>
<dbReference type="Proteomes" id="UP000198914">
    <property type="component" value="Unassembled WGS sequence"/>
</dbReference>
<dbReference type="OrthoDB" id="9766715at2"/>
<accession>A0A1H3SU05</accession>
<feature type="compositionally biased region" description="Basic and acidic residues" evidence="6">
    <location>
        <begin position="325"/>
        <end position="334"/>
    </location>
</feature>
<dbReference type="PANTHER" id="PTHR11516:SF60">
    <property type="entry name" value="PYRUVATE DEHYDROGENASE E1 COMPONENT SUBUNIT ALPHA"/>
    <property type="match status" value="1"/>
</dbReference>
<comment type="cofactor">
    <cofactor evidence="1">
        <name>thiamine diphosphate</name>
        <dbReference type="ChEBI" id="CHEBI:58937"/>
    </cofactor>
</comment>
<evidence type="ECO:0000256" key="6">
    <source>
        <dbReference type="SAM" id="MobiDB-lite"/>
    </source>
</evidence>
<dbReference type="RefSeq" id="WP_092646917.1">
    <property type="nucleotide sequence ID" value="NZ_FNPX01000013.1"/>
</dbReference>
<dbReference type="InterPro" id="IPR001017">
    <property type="entry name" value="DH_E1"/>
</dbReference>
<feature type="region of interest" description="Disordered" evidence="6">
    <location>
        <begin position="311"/>
        <end position="334"/>
    </location>
</feature>
<evidence type="ECO:0000256" key="4">
    <source>
        <dbReference type="ARBA" id="ARBA00025211"/>
    </source>
</evidence>
<keyword evidence="8" id="KW-0670">Pyruvate</keyword>
<gene>
    <name evidence="8" type="ORF">SAMN05444004_11398</name>
</gene>
<dbReference type="CDD" id="cd02000">
    <property type="entry name" value="TPP_E1_PDC_ADC_BCADC"/>
    <property type="match status" value="1"/>
</dbReference>
<evidence type="ECO:0000259" key="7">
    <source>
        <dbReference type="Pfam" id="PF00676"/>
    </source>
</evidence>
<dbReference type="InterPro" id="IPR029061">
    <property type="entry name" value="THDP-binding"/>
</dbReference>
<dbReference type="SUPFAM" id="SSF52518">
    <property type="entry name" value="Thiamin diphosphate-binding fold (THDP-binding)"/>
    <property type="match status" value="1"/>
</dbReference>
<keyword evidence="2" id="KW-0560">Oxidoreductase</keyword>
<name>A0A1H3SU05_9RHOB</name>
<keyword evidence="9" id="KW-1185">Reference proteome</keyword>
<dbReference type="GO" id="GO:0006086">
    <property type="term" value="P:pyruvate decarboxylation to acetyl-CoA"/>
    <property type="evidence" value="ECO:0007669"/>
    <property type="project" value="TreeGrafter"/>
</dbReference>
<comment type="function">
    <text evidence="4">The pyruvate dehydrogenase complex catalyzes the overall conversion of pyruvate to acetyl-CoA and CO(2). It contains multiple copies of three enzymatic components: pyruvate dehydrogenase (E1), dihydrolipoamide acetyltransferase (E2) and lipoamide dehydrogenase (E3).</text>
</comment>
<dbReference type="PANTHER" id="PTHR11516">
    <property type="entry name" value="PYRUVATE DEHYDROGENASE E1 COMPONENT, ALPHA SUBUNIT BACTERIAL AND ORGANELLAR"/>
    <property type="match status" value="1"/>
</dbReference>
<evidence type="ECO:0000256" key="1">
    <source>
        <dbReference type="ARBA" id="ARBA00001964"/>
    </source>
</evidence>
<evidence type="ECO:0000256" key="3">
    <source>
        <dbReference type="ARBA" id="ARBA00023052"/>
    </source>
</evidence>
<evidence type="ECO:0000313" key="9">
    <source>
        <dbReference type="Proteomes" id="UP000198914"/>
    </source>
</evidence>
<evidence type="ECO:0000256" key="5">
    <source>
        <dbReference type="ARBA" id="ARBA00051231"/>
    </source>
</evidence>
<dbReference type="Pfam" id="PF00676">
    <property type="entry name" value="E1_dh"/>
    <property type="match status" value="1"/>
</dbReference>